<dbReference type="InterPro" id="IPR012349">
    <property type="entry name" value="Split_barrel_FMN-bd"/>
</dbReference>
<dbReference type="EC" id="1.5.1.36" evidence="4"/>
<dbReference type="NCBIfam" id="NF045630">
    <property type="entry name" value="monooxsub_HsaB"/>
    <property type="match status" value="1"/>
</dbReference>
<dbReference type="RefSeq" id="WP_378266892.1">
    <property type="nucleotide sequence ID" value="NZ_JBHUKR010000009.1"/>
</dbReference>
<evidence type="ECO:0000313" key="5">
    <source>
        <dbReference type="Proteomes" id="UP001597417"/>
    </source>
</evidence>
<dbReference type="InterPro" id="IPR054682">
    <property type="entry name" value="HsaB"/>
</dbReference>
<comment type="caution">
    <text evidence="4">The sequence shown here is derived from an EMBL/GenBank/DDBJ whole genome shotgun (WGS) entry which is preliminary data.</text>
</comment>
<comment type="similarity">
    <text evidence="1">Belongs to the non-flavoprotein flavin reductase family.</text>
</comment>
<feature type="domain" description="Flavin reductase like" evidence="3">
    <location>
        <begin position="17"/>
        <end position="160"/>
    </location>
</feature>
<evidence type="ECO:0000313" key="4">
    <source>
        <dbReference type="EMBL" id="MFD2418895.1"/>
    </source>
</evidence>
<evidence type="ECO:0000259" key="3">
    <source>
        <dbReference type="SMART" id="SM00903"/>
    </source>
</evidence>
<dbReference type="Pfam" id="PF01613">
    <property type="entry name" value="Flavin_Reduct"/>
    <property type="match status" value="1"/>
</dbReference>
<keyword evidence="2 4" id="KW-0560">Oxidoreductase</keyword>
<keyword evidence="4" id="KW-0503">Monooxygenase</keyword>
<gene>
    <name evidence="4" type="primary">hsaB</name>
    <name evidence="4" type="ORF">ACFSXZ_21430</name>
</gene>
<accession>A0ABW5FW97</accession>
<sequence>MRAETPPVDATRFRAVLGHFCTGITVVTTHDGQSPAGFACQSFAALSLDPPLVVFCPSRHSRTWEVIERSGKFAVNMLAEEQRDVCGVFGAPGADKFAEVGWSPGPSGSPLLDGALTWVECDLYATHEAGDHYLAVGLVTALGEPSEGRPLLYYRGRYTATEPLRGGLGTLFAVAGPDDWL</sequence>
<dbReference type="InterPro" id="IPR002563">
    <property type="entry name" value="Flavin_Rdtase-like_dom"/>
</dbReference>
<keyword evidence="5" id="KW-1185">Reference proteome</keyword>
<dbReference type="GO" id="GO:0004497">
    <property type="term" value="F:monooxygenase activity"/>
    <property type="evidence" value="ECO:0007669"/>
    <property type="project" value="UniProtKB-KW"/>
</dbReference>
<dbReference type="PANTHER" id="PTHR30466:SF11">
    <property type="entry name" value="FLAVIN-DEPENDENT MONOOXYGENASE, REDUCTASE SUBUNIT HSAB"/>
    <property type="match status" value="1"/>
</dbReference>
<organism evidence="4 5">
    <name type="scientific">Amycolatopsis pigmentata</name>
    <dbReference type="NCBI Taxonomy" id="450801"/>
    <lineage>
        <taxon>Bacteria</taxon>
        <taxon>Bacillati</taxon>
        <taxon>Actinomycetota</taxon>
        <taxon>Actinomycetes</taxon>
        <taxon>Pseudonocardiales</taxon>
        <taxon>Pseudonocardiaceae</taxon>
        <taxon>Amycolatopsis</taxon>
    </lineage>
</organism>
<dbReference type="Gene3D" id="2.30.110.10">
    <property type="entry name" value="Electron Transport, Fmn-binding Protein, Chain A"/>
    <property type="match status" value="1"/>
</dbReference>
<dbReference type="Proteomes" id="UP001597417">
    <property type="component" value="Unassembled WGS sequence"/>
</dbReference>
<reference evidence="5" key="1">
    <citation type="journal article" date="2019" name="Int. J. Syst. Evol. Microbiol.">
        <title>The Global Catalogue of Microorganisms (GCM) 10K type strain sequencing project: providing services to taxonomists for standard genome sequencing and annotation.</title>
        <authorList>
            <consortium name="The Broad Institute Genomics Platform"/>
            <consortium name="The Broad Institute Genome Sequencing Center for Infectious Disease"/>
            <person name="Wu L."/>
            <person name="Ma J."/>
        </authorList>
    </citation>
    <scope>NUCLEOTIDE SEQUENCE [LARGE SCALE GENOMIC DNA]</scope>
    <source>
        <strain evidence="5">CGMCC 4.7645</strain>
    </source>
</reference>
<name>A0ABW5FW97_9PSEU</name>
<dbReference type="SMART" id="SM00903">
    <property type="entry name" value="Flavin_Reduct"/>
    <property type="match status" value="1"/>
</dbReference>
<dbReference type="EMBL" id="JBHUKR010000009">
    <property type="protein sequence ID" value="MFD2418895.1"/>
    <property type="molecule type" value="Genomic_DNA"/>
</dbReference>
<proteinExistence type="inferred from homology"/>
<evidence type="ECO:0000256" key="1">
    <source>
        <dbReference type="ARBA" id="ARBA00008898"/>
    </source>
</evidence>
<dbReference type="GO" id="GO:0036382">
    <property type="term" value="F:flavin reductase (NADH) activity"/>
    <property type="evidence" value="ECO:0007669"/>
    <property type="project" value="UniProtKB-EC"/>
</dbReference>
<evidence type="ECO:0000256" key="2">
    <source>
        <dbReference type="ARBA" id="ARBA00023002"/>
    </source>
</evidence>
<dbReference type="InterPro" id="IPR050268">
    <property type="entry name" value="NADH-dep_flavin_reductase"/>
</dbReference>
<protein>
    <submittedName>
        <fullName evidence="4">3-hydroxy-9,10-secoandrosta-1,3,5(10)-triene-9, 17-dione monooxygenase reductase subunit</fullName>
        <ecNumber evidence="4">1.5.1.36</ecNumber>
    </submittedName>
</protein>
<dbReference type="PANTHER" id="PTHR30466">
    <property type="entry name" value="FLAVIN REDUCTASE"/>
    <property type="match status" value="1"/>
</dbReference>
<dbReference type="SUPFAM" id="SSF50475">
    <property type="entry name" value="FMN-binding split barrel"/>
    <property type="match status" value="1"/>
</dbReference>